<protein>
    <recommendedName>
        <fullName evidence="1">DUF3108 domain-containing protein</fullName>
    </recommendedName>
</protein>
<dbReference type="AlphaFoldDB" id="A0A937FYJ8"/>
<gene>
    <name evidence="2" type="ORF">JMN32_12645</name>
</gene>
<dbReference type="InterPro" id="IPR049279">
    <property type="entry name" value="DUF3108-like"/>
</dbReference>
<evidence type="ECO:0000313" key="2">
    <source>
        <dbReference type="EMBL" id="MBL6447162.1"/>
    </source>
</evidence>
<comment type="caution">
    <text evidence="2">The sequence shown here is derived from an EMBL/GenBank/DDBJ whole genome shotgun (WGS) entry which is preliminary data.</text>
</comment>
<evidence type="ECO:0000313" key="3">
    <source>
        <dbReference type="Proteomes" id="UP000614216"/>
    </source>
</evidence>
<dbReference type="Gene3D" id="2.40.360.20">
    <property type="match status" value="1"/>
</dbReference>
<dbReference type="Proteomes" id="UP000614216">
    <property type="component" value="Unassembled WGS sequence"/>
</dbReference>
<name>A0A937FYJ8_9BACT</name>
<dbReference type="EMBL" id="JAEUGD010000042">
    <property type="protein sequence ID" value="MBL6447162.1"/>
    <property type="molecule type" value="Genomic_DNA"/>
</dbReference>
<dbReference type="Pfam" id="PF21347">
    <property type="entry name" value="DUF3108_like"/>
    <property type="match status" value="1"/>
</dbReference>
<organism evidence="2 3">
    <name type="scientific">Fulvivirga marina</name>
    <dbReference type="NCBI Taxonomy" id="2494733"/>
    <lineage>
        <taxon>Bacteria</taxon>
        <taxon>Pseudomonadati</taxon>
        <taxon>Bacteroidota</taxon>
        <taxon>Cytophagia</taxon>
        <taxon>Cytophagales</taxon>
        <taxon>Fulvivirgaceae</taxon>
        <taxon>Fulvivirga</taxon>
    </lineage>
</organism>
<reference evidence="2" key="1">
    <citation type="submission" date="2021-01" db="EMBL/GenBank/DDBJ databases">
        <title>Fulvivirga kasyanovii gen. nov., sp nov., a novel member of the phylum Bacteroidetes isolated from seawater in a mussel farm.</title>
        <authorList>
            <person name="Zhao L.-H."/>
            <person name="Wang Z.-J."/>
        </authorList>
    </citation>
    <scope>NUCLEOTIDE SEQUENCE</scope>
    <source>
        <strain evidence="2">29W222</strain>
    </source>
</reference>
<sequence length="222" mass="25287">MKRVFLILFVIALGSGKGWTQCNPFYNLKEGSKWELTSYNTKDKATGRQVNELKSLDESPTGWTAMVYFQSFDKKDELVYEKEVELVCENGIIKMDMERFIPEESLQAFRGMNMTVEVDNLEWPADLSEGKALDDGAIVISADFFNMKVDVTNRKVEGKEKITTPAGTFDAFKVSYDVKMKMMMNRESKAVDYIAEDVGIVRSESYNGKGKLIGYTLLTMYE</sequence>
<keyword evidence="3" id="KW-1185">Reference proteome</keyword>
<evidence type="ECO:0000259" key="1">
    <source>
        <dbReference type="Pfam" id="PF21347"/>
    </source>
</evidence>
<proteinExistence type="predicted"/>
<accession>A0A937FYJ8</accession>
<dbReference type="RefSeq" id="WP_202856687.1">
    <property type="nucleotide sequence ID" value="NZ_JAEUGD010000042.1"/>
</dbReference>
<feature type="domain" description="DUF3108" evidence="1">
    <location>
        <begin position="29"/>
        <end position="218"/>
    </location>
</feature>